<keyword evidence="2" id="KW-1133">Transmembrane helix</keyword>
<sequence>MTTWDDSPPNGDRQAEALGQFLDRRAAGDPAPRTGLDPDLARTVDRLQNLADATVAAHVSGADEAHAWETLMQNAARPRLVALPPAAAPATAPIAHGAGARWTGPDQAGWPVPASSRLVAIRPGGTPSRLQRLGHQSLGLVATLTLVALVGLSGLAVYLSAPQRDDGATVPIIAGASPTSEPVPADLRDVIPSTCVQEPRDYVELMRMIRAPLNNGEVHRIFNLRPQATAIANATNPELEAFQLPDGPEPDEATSRAVVSTLSQFHGCQTVYGWHLQAASLTTDDYWYRTVYHSDRGGAELVLLWSDDQYLATAPPEERTASPPAENATVRDLGSDPLYELYGFRLIDEDRVGAYLSPGSRLTGVGDASVLAVQPEYDQRGYVVFAQGDDGRWLIDEIVSPPFTPAEDCDQVCATPAAP</sequence>
<name>A0A6J4V9D3_9BACT</name>
<evidence type="ECO:0000256" key="1">
    <source>
        <dbReference type="SAM" id="MobiDB-lite"/>
    </source>
</evidence>
<feature type="transmembrane region" description="Helical" evidence="2">
    <location>
        <begin position="138"/>
        <end position="159"/>
    </location>
</feature>
<gene>
    <name evidence="3" type="ORF">AVDCRST_MAG33-2678</name>
</gene>
<dbReference type="EMBL" id="CADCWK010000327">
    <property type="protein sequence ID" value="CAA9572482.1"/>
    <property type="molecule type" value="Genomic_DNA"/>
</dbReference>
<evidence type="ECO:0000256" key="2">
    <source>
        <dbReference type="SAM" id="Phobius"/>
    </source>
</evidence>
<accession>A0A6J4V9D3</accession>
<keyword evidence="2" id="KW-0472">Membrane</keyword>
<organism evidence="3">
    <name type="scientific">uncultured Thermomicrobiales bacterium</name>
    <dbReference type="NCBI Taxonomy" id="1645740"/>
    <lineage>
        <taxon>Bacteria</taxon>
        <taxon>Pseudomonadati</taxon>
        <taxon>Thermomicrobiota</taxon>
        <taxon>Thermomicrobia</taxon>
        <taxon>Thermomicrobiales</taxon>
        <taxon>environmental samples</taxon>
    </lineage>
</organism>
<keyword evidence="2" id="KW-0812">Transmembrane</keyword>
<proteinExistence type="predicted"/>
<feature type="region of interest" description="Disordered" evidence="1">
    <location>
        <begin position="1"/>
        <end position="39"/>
    </location>
</feature>
<dbReference type="AlphaFoldDB" id="A0A6J4V9D3"/>
<protein>
    <submittedName>
        <fullName evidence="3">Uncharacterized protein</fullName>
    </submittedName>
</protein>
<evidence type="ECO:0000313" key="3">
    <source>
        <dbReference type="EMBL" id="CAA9572482.1"/>
    </source>
</evidence>
<reference evidence="3" key="1">
    <citation type="submission" date="2020-02" db="EMBL/GenBank/DDBJ databases">
        <authorList>
            <person name="Meier V. D."/>
        </authorList>
    </citation>
    <scope>NUCLEOTIDE SEQUENCE</scope>
    <source>
        <strain evidence="3">AVDCRST_MAG33</strain>
    </source>
</reference>